<evidence type="ECO:0000313" key="5">
    <source>
        <dbReference type="Proteomes" id="UP000515728"/>
    </source>
</evidence>
<feature type="region of interest" description="Disordered" evidence="1">
    <location>
        <begin position="430"/>
        <end position="462"/>
    </location>
</feature>
<proteinExistence type="predicted"/>
<dbReference type="Proteomes" id="UP000515728">
    <property type="component" value="Chromosome"/>
</dbReference>
<dbReference type="PANTHER" id="PTHR30290:SF65">
    <property type="entry name" value="MONOACYL PHOSPHATIDYLINOSITOL TETRAMANNOSIDE-BINDING PROTEIN LPQW-RELATED"/>
    <property type="match status" value="1"/>
</dbReference>
<reference evidence="4 5" key="1">
    <citation type="submission" date="2020-08" db="EMBL/GenBank/DDBJ databases">
        <authorList>
            <person name="Mo P."/>
        </authorList>
    </citation>
    <scope>NUCLEOTIDE SEQUENCE [LARGE SCALE GENOMIC DNA]</scope>
    <source>
        <strain evidence="4 5">CGMCC 4.1532</strain>
    </source>
</reference>
<feature type="chain" id="PRO_5038687739" evidence="2">
    <location>
        <begin position="23"/>
        <end position="586"/>
    </location>
</feature>
<dbReference type="RefSeq" id="WP_185719955.1">
    <property type="nucleotide sequence ID" value="NZ_BAAAWI010000001.1"/>
</dbReference>
<protein>
    <submittedName>
        <fullName evidence="4">ABC transporter family substrate-binding protein</fullName>
    </submittedName>
</protein>
<dbReference type="Gene3D" id="3.40.190.10">
    <property type="entry name" value="Periplasmic binding protein-like II"/>
    <property type="match status" value="1"/>
</dbReference>
<evidence type="ECO:0000256" key="1">
    <source>
        <dbReference type="SAM" id="MobiDB-lite"/>
    </source>
</evidence>
<evidence type="ECO:0000256" key="2">
    <source>
        <dbReference type="SAM" id="SignalP"/>
    </source>
</evidence>
<dbReference type="EMBL" id="CP060131">
    <property type="protein sequence ID" value="QNG53127.1"/>
    <property type="molecule type" value="Genomic_DNA"/>
</dbReference>
<dbReference type="AlphaFoldDB" id="A0A7G7MK16"/>
<dbReference type="InterPro" id="IPR000914">
    <property type="entry name" value="SBP_5_dom"/>
</dbReference>
<dbReference type="PROSITE" id="PS51257">
    <property type="entry name" value="PROKAR_LIPOPROTEIN"/>
    <property type="match status" value="1"/>
</dbReference>
<feature type="compositionally biased region" description="Low complexity" evidence="1">
    <location>
        <begin position="446"/>
        <end position="455"/>
    </location>
</feature>
<keyword evidence="5" id="KW-1185">Reference proteome</keyword>
<sequence length="586" mass="59451">MRALVLALLTVLLAACTQVPLAEPPPAAPEPTAQPEPSEIVVGVEDLGAGFNPHLLAHSSPLTTAVAALVLPSVFRPGADGVPQLDRTIATSAEVVSTDPFTVSYELNLEASWSTNTPIAAEDFVYLWEQMRADPGVADAAGYRMITDVRSRAGGKAVDVVFDAPYPAWQGLFSDLLPAHLLKDAPGSWIGATTGGLPASGGPFRIATVDPGRGEVVLARNDTYWDTPAVLDTLVLRRLDDAAMATGLAAGDVDVALAEADPAIRTALGGLSPVPRTQLAPLPTVTQLGLRSADGPLRDARARQGLAALLDREAIRLSVAPEALPADAFGLAPSEPGYAASAPEGAPARPDPIAAEQLLRSAGWTRDASGNWAADGGPVSLVIGSAAERTEDGRVARLVAAQLTAAGIDATAVESPAAQLFVQGSAPAGEITTTTAPTTTPPSSTPPATTAAAPTTAPPPDGGVAVDVIVGPRTVGAAPGTELASDYGCALPSAVVPEPPSTPTGFCFPALQLLLESLAAGSGEDDPTRFATAERVLWVQLPALPLFQPVSLVVSSPAADAATGIAPGPLTEGPLAGAARWGEPAR</sequence>
<dbReference type="Gene3D" id="3.10.105.10">
    <property type="entry name" value="Dipeptide-binding Protein, Domain 3"/>
    <property type="match status" value="1"/>
</dbReference>
<feature type="domain" description="Solute-binding protein family 5" evidence="3">
    <location>
        <begin position="89"/>
        <end position="417"/>
    </location>
</feature>
<gene>
    <name evidence="4" type="ORF">H6H00_03660</name>
</gene>
<dbReference type="PANTHER" id="PTHR30290">
    <property type="entry name" value="PERIPLASMIC BINDING COMPONENT OF ABC TRANSPORTER"/>
    <property type="match status" value="1"/>
</dbReference>
<dbReference type="GO" id="GO:0015833">
    <property type="term" value="P:peptide transport"/>
    <property type="evidence" value="ECO:0007669"/>
    <property type="project" value="TreeGrafter"/>
</dbReference>
<dbReference type="SUPFAM" id="SSF53850">
    <property type="entry name" value="Periplasmic binding protein-like II"/>
    <property type="match status" value="1"/>
</dbReference>
<keyword evidence="2" id="KW-0732">Signal</keyword>
<organism evidence="4 5">
    <name type="scientific">Pseudonocardia petroleophila</name>
    <dbReference type="NCBI Taxonomy" id="37331"/>
    <lineage>
        <taxon>Bacteria</taxon>
        <taxon>Bacillati</taxon>
        <taxon>Actinomycetota</taxon>
        <taxon>Actinomycetes</taxon>
        <taxon>Pseudonocardiales</taxon>
        <taxon>Pseudonocardiaceae</taxon>
        <taxon>Pseudonocardia</taxon>
    </lineage>
</organism>
<dbReference type="CDD" id="cd08501">
    <property type="entry name" value="PBP2_Lpqw"/>
    <property type="match status" value="1"/>
</dbReference>
<name>A0A7G7MK16_9PSEU</name>
<dbReference type="Gene3D" id="3.90.76.10">
    <property type="entry name" value="Dipeptide-binding Protein, Domain 1"/>
    <property type="match status" value="1"/>
</dbReference>
<dbReference type="KEGG" id="ppel:H6H00_03660"/>
<evidence type="ECO:0000313" key="4">
    <source>
        <dbReference type="EMBL" id="QNG53127.1"/>
    </source>
</evidence>
<feature type="region of interest" description="Disordered" evidence="1">
    <location>
        <begin position="564"/>
        <end position="586"/>
    </location>
</feature>
<dbReference type="Pfam" id="PF00496">
    <property type="entry name" value="SBP_bac_5"/>
    <property type="match status" value="1"/>
</dbReference>
<dbReference type="InterPro" id="IPR039424">
    <property type="entry name" value="SBP_5"/>
</dbReference>
<evidence type="ECO:0000259" key="3">
    <source>
        <dbReference type="Pfam" id="PF00496"/>
    </source>
</evidence>
<accession>A0A7G7MK16</accession>
<dbReference type="GO" id="GO:1904680">
    <property type="term" value="F:peptide transmembrane transporter activity"/>
    <property type="evidence" value="ECO:0007669"/>
    <property type="project" value="TreeGrafter"/>
</dbReference>
<feature type="signal peptide" evidence="2">
    <location>
        <begin position="1"/>
        <end position="22"/>
    </location>
</feature>